<proteinExistence type="predicted"/>
<dbReference type="AlphaFoldDB" id="A0A2B8SVT1"/>
<dbReference type="EMBL" id="NUJQ01000053">
    <property type="protein sequence ID" value="PGQ05116.1"/>
    <property type="molecule type" value="Genomic_DNA"/>
</dbReference>
<comment type="caution">
    <text evidence="1">The sequence shown here is derived from an EMBL/GenBank/DDBJ whole genome shotgun (WGS) entry which is preliminary data.</text>
</comment>
<sequence>MRSFGSLVISTLCSVILVISNTYSFYDKFTTGGTYYGSGANKGYIQKNNEDSYRNRSLRC</sequence>
<dbReference type="Proteomes" id="UP000221438">
    <property type="component" value="Unassembled WGS sequence"/>
</dbReference>
<accession>A0A2B8SVT1</accession>
<organism evidence="1 2">
    <name type="scientific">Bacillus cereus</name>
    <dbReference type="NCBI Taxonomy" id="1396"/>
    <lineage>
        <taxon>Bacteria</taxon>
        <taxon>Bacillati</taxon>
        <taxon>Bacillota</taxon>
        <taxon>Bacilli</taxon>
        <taxon>Bacillales</taxon>
        <taxon>Bacillaceae</taxon>
        <taxon>Bacillus</taxon>
        <taxon>Bacillus cereus group</taxon>
    </lineage>
</organism>
<name>A0A2B8SVT1_BACCE</name>
<evidence type="ECO:0000313" key="1">
    <source>
        <dbReference type="EMBL" id="PGQ05116.1"/>
    </source>
</evidence>
<evidence type="ECO:0000313" key="2">
    <source>
        <dbReference type="Proteomes" id="UP000221438"/>
    </source>
</evidence>
<gene>
    <name evidence="1" type="ORF">COA08_27700</name>
</gene>
<protein>
    <submittedName>
        <fullName evidence="1">Uncharacterized protein</fullName>
    </submittedName>
</protein>
<reference evidence="1 2" key="1">
    <citation type="submission" date="2017-09" db="EMBL/GenBank/DDBJ databases">
        <title>Large-scale bioinformatics analysis of Bacillus genomes uncovers conserved roles of natural products in bacterial physiology.</title>
        <authorList>
            <consortium name="Agbiome Team Llc"/>
            <person name="Bleich R.M."/>
            <person name="Grubbs K.J."/>
            <person name="Santa Maria K.C."/>
            <person name="Allen S.E."/>
            <person name="Farag S."/>
            <person name="Shank E.A."/>
            <person name="Bowers A."/>
        </authorList>
    </citation>
    <scope>NUCLEOTIDE SEQUENCE [LARGE SCALE GENOMIC DNA]</scope>
    <source>
        <strain evidence="1 2">AFS046104</strain>
    </source>
</reference>